<feature type="domain" description="CN hydrolase" evidence="2">
    <location>
        <begin position="1"/>
        <end position="234"/>
    </location>
</feature>
<dbReference type="CDD" id="cd07197">
    <property type="entry name" value="nitrilase"/>
    <property type="match status" value="1"/>
</dbReference>
<protein>
    <recommendedName>
        <fullName evidence="2">CN hydrolase domain-containing protein</fullName>
    </recommendedName>
</protein>
<dbReference type="EMBL" id="CADCUG010000072">
    <property type="protein sequence ID" value="CAA9335852.1"/>
    <property type="molecule type" value="Genomic_DNA"/>
</dbReference>
<organism evidence="3">
    <name type="scientific">uncultured Nocardioidaceae bacterium</name>
    <dbReference type="NCBI Taxonomy" id="253824"/>
    <lineage>
        <taxon>Bacteria</taxon>
        <taxon>Bacillati</taxon>
        <taxon>Actinomycetota</taxon>
        <taxon>Actinomycetes</taxon>
        <taxon>Propionibacteriales</taxon>
        <taxon>Nocardioidaceae</taxon>
        <taxon>environmental samples</taxon>
    </lineage>
</organism>
<dbReference type="InterPro" id="IPR003010">
    <property type="entry name" value="C-N_Hydrolase"/>
</dbReference>
<proteinExistence type="predicted"/>
<dbReference type="AlphaFoldDB" id="A0A6J4LKA2"/>
<dbReference type="InterPro" id="IPR050345">
    <property type="entry name" value="Aliph_Amidase/BUP"/>
</dbReference>
<dbReference type="PANTHER" id="PTHR43674:SF2">
    <property type="entry name" value="BETA-UREIDOPROPIONASE"/>
    <property type="match status" value="1"/>
</dbReference>
<dbReference type="Gene3D" id="3.60.110.10">
    <property type="entry name" value="Carbon-nitrogen hydrolase"/>
    <property type="match status" value="1"/>
</dbReference>
<dbReference type="SUPFAM" id="SSF56317">
    <property type="entry name" value="Carbon-nitrogen hydrolase"/>
    <property type="match status" value="1"/>
</dbReference>
<dbReference type="GO" id="GO:0016811">
    <property type="term" value="F:hydrolase activity, acting on carbon-nitrogen (but not peptide) bonds, in linear amides"/>
    <property type="evidence" value="ECO:0007669"/>
    <property type="project" value="UniProtKB-ARBA"/>
</dbReference>
<evidence type="ECO:0000256" key="1">
    <source>
        <dbReference type="ARBA" id="ARBA00022801"/>
    </source>
</evidence>
<dbReference type="PROSITE" id="PS50263">
    <property type="entry name" value="CN_HYDROLASE"/>
    <property type="match status" value="1"/>
</dbReference>
<accession>A0A6J4LKA2</accession>
<gene>
    <name evidence="3" type="ORF">AVDCRST_MAG29-1302</name>
</gene>
<dbReference type="InterPro" id="IPR036526">
    <property type="entry name" value="C-N_Hydrolase_sf"/>
</dbReference>
<sequence>MRVTVCEMRTTPGGLEEDWAGLVAHAGAEGSDLVVLPELGFAPWFAARQSYDQAAWTAAVAAHDDWLHRLDELPAAVIGTRPVGRATGRRNESYAAEVGGPVRAVHDKSYLPDEPGFWEASWYGRGEGCETVVDVAGLRAGVLVCTEMWFLEHARALGRQGAHLIATPRCTPVSTLDKWLAGGRTCAVVSGAWSLSSNSAEREHGGLGWAIDPEGDVVVTTSRERPWVTVDLDLELADAAKARYPRYVPELI</sequence>
<name>A0A6J4LKA2_9ACTN</name>
<dbReference type="Pfam" id="PF00795">
    <property type="entry name" value="CN_hydrolase"/>
    <property type="match status" value="1"/>
</dbReference>
<keyword evidence="1" id="KW-0378">Hydrolase</keyword>
<evidence type="ECO:0000313" key="3">
    <source>
        <dbReference type="EMBL" id="CAA9335852.1"/>
    </source>
</evidence>
<dbReference type="PANTHER" id="PTHR43674">
    <property type="entry name" value="NITRILASE C965.09-RELATED"/>
    <property type="match status" value="1"/>
</dbReference>
<reference evidence="3" key="1">
    <citation type="submission" date="2020-02" db="EMBL/GenBank/DDBJ databases">
        <authorList>
            <person name="Meier V. D."/>
        </authorList>
    </citation>
    <scope>NUCLEOTIDE SEQUENCE</scope>
    <source>
        <strain evidence="3">AVDCRST_MAG29</strain>
    </source>
</reference>
<evidence type="ECO:0000259" key="2">
    <source>
        <dbReference type="PROSITE" id="PS50263"/>
    </source>
</evidence>